<name>A0ABW8LEE1_9ACTN</name>
<comment type="caution">
    <text evidence="2">The sequence shown here is derived from an EMBL/GenBank/DDBJ whole genome shotgun (WGS) entry which is preliminary data.</text>
</comment>
<dbReference type="Proteomes" id="UP001620295">
    <property type="component" value="Unassembled WGS sequence"/>
</dbReference>
<reference evidence="2 3" key="1">
    <citation type="submission" date="2024-11" db="EMBL/GenBank/DDBJ databases">
        <title>The Natural Products Discovery Center: Release of the First 8490 Sequenced Strains for Exploring Actinobacteria Biosynthetic Diversity.</title>
        <authorList>
            <person name="Kalkreuter E."/>
            <person name="Kautsar S.A."/>
            <person name="Yang D."/>
            <person name="Bader C.D."/>
            <person name="Teijaro C.N."/>
            <person name="Fluegel L."/>
            <person name="Davis C.M."/>
            <person name="Simpson J.R."/>
            <person name="Lauterbach L."/>
            <person name="Steele A.D."/>
            <person name="Gui C."/>
            <person name="Meng S."/>
            <person name="Li G."/>
            <person name="Viehrig K."/>
            <person name="Ye F."/>
            <person name="Su P."/>
            <person name="Kiefer A.F."/>
            <person name="Nichols A."/>
            <person name="Cepeda A.J."/>
            <person name="Yan W."/>
            <person name="Fan B."/>
            <person name="Jiang Y."/>
            <person name="Adhikari A."/>
            <person name="Zheng C.-J."/>
            <person name="Schuster L."/>
            <person name="Cowan T.M."/>
            <person name="Smanski M.J."/>
            <person name="Chevrette M.G."/>
            <person name="De Carvalho L.P.S."/>
            <person name="Shen B."/>
        </authorList>
    </citation>
    <scope>NUCLEOTIDE SEQUENCE [LARGE SCALE GENOMIC DNA]</scope>
    <source>
        <strain evidence="2 3">NPDC020863</strain>
    </source>
</reference>
<protein>
    <submittedName>
        <fullName evidence="2">DUF397 domain-containing protein</fullName>
    </submittedName>
</protein>
<accession>A0ABW8LEE1</accession>
<evidence type="ECO:0000259" key="1">
    <source>
        <dbReference type="Pfam" id="PF04149"/>
    </source>
</evidence>
<dbReference type="RefSeq" id="WP_358633279.1">
    <property type="nucleotide sequence ID" value="NZ_JBFACG010000003.1"/>
</dbReference>
<organism evidence="2 3">
    <name type="scientific">Streptomyces milbemycinicus</name>
    <dbReference type="NCBI Taxonomy" id="476552"/>
    <lineage>
        <taxon>Bacteria</taxon>
        <taxon>Bacillati</taxon>
        <taxon>Actinomycetota</taxon>
        <taxon>Actinomycetes</taxon>
        <taxon>Kitasatosporales</taxon>
        <taxon>Streptomycetaceae</taxon>
        <taxon>Streptomyces</taxon>
    </lineage>
</organism>
<evidence type="ECO:0000313" key="3">
    <source>
        <dbReference type="Proteomes" id="UP001620295"/>
    </source>
</evidence>
<keyword evidence="3" id="KW-1185">Reference proteome</keyword>
<evidence type="ECO:0000313" key="2">
    <source>
        <dbReference type="EMBL" id="MFK4264286.1"/>
    </source>
</evidence>
<dbReference type="Pfam" id="PF04149">
    <property type="entry name" value="DUF397"/>
    <property type="match status" value="1"/>
</dbReference>
<dbReference type="InterPro" id="IPR007278">
    <property type="entry name" value="DUF397"/>
</dbReference>
<proteinExistence type="predicted"/>
<feature type="domain" description="DUF397" evidence="1">
    <location>
        <begin position="19"/>
        <end position="72"/>
    </location>
</feature>
<sequence length="74" mass="7973">MSIEQEGHVMSDTTSLGPVWHRSSFCHPSDSYCLEAAALSGGMIGVQDSKNDKGPILMFSSQVWRAFVAALKGN</sequence>
<gene>
    <name evidence="2" type="ORF">ACI2L5_05035</name>
</gene>
<dbReference type="EMBL" id="JBJDQH010000002">
    <property type="protein sequence ID" value="MFK4264286.1"/>
    <property type="molecule type" value="Genomic_DNA"/>
</dbReference>